<feature type="compositionally biased region" description="Low complexity" evidence="2">
    <location>
        <begin position="415"/>
        <end position="440"/>
    </location>
</feature>
<dbReference type="PANTHER" id="PTHR31027">
    <property type="entry name" value="NUCLEAR SEGREGATION PROTEIN BFR1"/>
    <property type="match status" value="1"/>
</dbReference>
<name>A0A0H2S8W2_9AGAM</name>
<dbReference type="EMBL" id="KQ085898">
    <property type="protein sequence ID" value="KLO18103.1"/>
    <property type="molecule type" value="Genomic_DNA"/>
</dbReference>
<reference evidence="3 4" key="1">
    <citation type="submission" date="2015-04" db="EMBL/GenBank/DDBJ databases">
        <title>Complete genome sequence of Schizopora paradoxa KUC8140, a cosmopolitan wood degrader in East Asia.</title>
        <authorList>
            <consortium name="DOE Joint Genome Institute"/>
            <person name="Min B."/>
            <person name="Park H."/>
            <person name="Jang Y."/>
            <person name="Kim J.-J."/>
            <person name="Kim K.H."/>
            <person name="Pangilinan J."/>
            <person name="Lipzen A."/>
            <person name="Riley R."/>
            <person name="Grigoriev I.V."/>
            <person name="Spatafora J.W."/>
            <person name="Choi I.-G."/>
        </authorList>
    </citation>
    <scope>NUCLEOTIDE SEQUENCE [LARGE SCALE GENOMIC DNA]</scope>
    <source>
        <strain evidence="3 4">KUC8140</strain>
    </source>
</reference>
<dbReference type="GO" id="GO:1990904">
    <property type="term" value="C:ribonucleoprotein complex"/>
    <property type="evidence" value="ECO:0007669"/>
    <property type="project" value="TreeGrafter"/>
</dbReference>
<evidence type="ECO:0000256" key="2">
    <source>
        <dbReference type="SAM" id="MobiDB-lite"/>
    </source>
</evidence>
<dbReference type="InterPro" id="IPR039604">
    <property type="entry name" value="Bfr1"/>
</dbReference>
<dbReference type="GO" id="GO:0005783">
    <property type="term" value="C:endoplasmic reticulum"/>
    <property type="evidence" value="ECO:0007669"/>
    <property type="project" value="TreeGrafter"/>
</dbReference>
<feature type="compositionally biased region" description="Low complexity" evidence="2">
    <location>
        <begin position="1"/>
        <end position="21"/>
    </location>
</feature>
<feature type="coiled-coil region" evidence="1">
    <location>
        <begin position="157"/>
        <end position="247"/>
    </location>
</feature>
<evidence type="ECO:0000313" key="4">
    <source>
        <dbReference type="Proteomes" id="UP000053477"/>
    </source>
</evidence>
<evidence type="ECO:0000313" key="3">
    <source>
        <dbReference type="EMBL" id="KLO18103.1"/>
    </source>
</evidence>
<dbReference type="PANTHER" id="PTHR31027:SF2">
    <property type="entry name" value="LEBERCILIN DOMAIN-CONTAINING PROTEIN"/>
    <property type="match status" value="1"/>
</dbReference>
<evidence type="ECO:0000256" key="1">
    <source>
        <dbReference type="SAM" id="Coils"/>
    </source>
</evidence>
<organism evidence="3 4">
    <name type="scientific">Schizopora paradoxa</name>
    <dbReference type="NCBI Taxonomy" id="27342"/>
    <lineage>
        <taxon>Eukaryota</taxon>
        <taxon>Fungi</taxon>
        <taxon>Dikarya</taxon>
        <taxon>Basidiomycota</taxon>
        <taxon>Agaricomycotina</taxon>
        <taxon>Agaricomycetes</taxon>
        <taxon>Hymenochaetales</taxon>
        <taxon>Schizoporaceae</taxon>
        <taxon>Schizopora</taxon>
    </lineage>
</organism>
<proteinExistence type="predicted"/>
<keyword evidence="4" id="KW-1185">Reference proteome</keyword>
<dbReference type="OrthoDB" id="2195113at2759"/>
<keyword evidence="1" id="KW-0175">Coiled coil</keyword>
<dbReference type="FunCoup" id="A0A0H2S8W2">
    <property type="interactions" value="21"/>
</dbReference>
<dbReference type="InParanoid" id="A0A0H2S8W2"/>
<accession>A0A0H2S8W2</accession>
<dbReference type="GO" id="GO:0003729">
    <property type="term" value="F:mRNA binding"/>
    <property type="evidence" value="ECO:0007669"/>
    <property type="project" value="TreeGrafter"/>
</dbReference>
<sequence length="574" mass="61991">MPAAAKGKAPAATNGAATAKGGAKKGEKKGESSAAASGTATPTTTVASESAGGSGRDGKIEKPDKKKYDDEQNALRAEIDDKQAKRGKLEEQIRSLQGGGEAGEKRKALREELTTLNSNRNSSRSKLFEQINALKDAQEKKKKDLHASKGKIPYKSLDELNDHIKHLEKQVEAATLKLVDEKKALRDISAGKRLRRNLEALQADQEAINKDQAAIEALHKQLDDPELKAAHDRADAIYAELEKMRKDGDELHANKQVLVGQSSALKAEIDALYTRKRESTKTYKDAGDRYWTKVNADRERRQQEYKAKREKEENEKKRAVALELREEAELPAFQEEIEDCQTLIDFFSGKGTGVKERADPASSKVALVGVPELELRQVETAPAAGFVQSKKKGEDEDVYFAGTKGKGKGKKNGGKAKPNGSAAADAATNGDAPSPAPSSSDKLQVPLATLRALLKMSIPPPSSPADVPRTVEDLRTKKAWFEANQARVTKENIAKAEAQIQKLSAAQPTSTKGSSKSGTATPASEILPPNGDGENPAEPIPTPLQTDTLSVGVESEKVDEVLEEVQEEEVQAES</sequence>
<protein>
    <recommendedName>
        <fullName evidence="5">Nuclear segregation protein Bfr1</fullName>
    </recommendedName>
</protein>
<dbReference type="Proteomes" id="UP000053477">
    <property type="component" value="Unassembled WGS sequence"/>
</dbReference>
<evidence type="ECO:0008006" key="5">
    <source>
        <dbReference type="Google" id="ProtNLM"/>
    </source>
</evidence>
<feature type="compositionally biased region" description="Low complexity" evidence="2">
    <location>
        <begin position="509"/>
        <end position="521"/>
    </location>
</feature>
<dbReference type="GO" id="GO:0042175">
    <property type="term" value="C:nuclear outer membrane-endoplasmic reticulum membrane network"/>
    <property type="evidence" value="ECO:0007669"/>
    <property type="project" value="TreeGrafter"/>
</dbReference>
<feature type="region of interest" description="Disordered" evidence="2">
    <location>
        <begin position="1"/>
        <end position="107"/>
    </location>
</feature>
<feature type="compositionally biased region" description="Low complexity" evidence="2">
    <location>
        <begin position="32"/>
        <end position="51"/>
    </location>
</feature>
<dbReference type="STRING" id="27342.A0A0H2S8W2"/>
<dbReference type="GO" id="GO:0008298">
    <property type="term" value="P:intracellular mRNA localization"/>
    <property type="evidence" value="ECO:0007669"/>
    <property type="project" value="TreeGrafter"/>
</dbReference>
<feature type="compositionally biased region" description="Basic and acidic residues" evidence="2">
    <location>
        <begin position="77"/>
        <end position="93"/>
    </location>
</feature>
<dbReference type="AlphaFoldDB" id="A0A0H2S8W2"/>
<feature type="compositionally biased region" description="Basic and acidic residues" evidence="2">
    <location>
        <begin position="56"/>
        <end position="70"/>
    </location>
</feature>
<feature type="coiled-coil region" evidence="1">
    <location>
        <begin position="293"/>
        <end position="327"/>
    </location>
</feature>
<feature type="compositionally biased region" description="Basic residues" evidence="2">
    <location>
        <begin position="405"/>
        <end position="414"/>
    </location>
</feature>
<gene>
    <name evidence="3" type="ORF">SCHPADRAFT_820460</name>
</gene>
<feature type="region of interest" description="Disordered" evidence="2">
    <location>
        <begin position="501"/>
        <end position="554"/>
    </location>
</feature>
<feature type="region of interest" description="Disordered" evidence="2">
    <location>
        <begin position="383"/>
        <end position="445"/>
    </location>
</feature>